<organism evidence="1">
    <name type="scientific">marine sediment metagenome</name>
    <dbReference type="NCBI Taxonomy" id="412755"/>
    <lineage>
        <taxon>unclassified sequences</taxon>
        <taxon>metagenomes</taxon>
        <taxon>ecological metagenomes</taxon>
    </lineage>
</organism>
<dbReference type="AlphaFoldDB" id="X1GN18"/>
<feature type="non-terminal residue" evidence="1">
    <location>
        <position position="177"/>
    </location>
</feature>
<sequence length="177" mass="19144">WDELIVKSDNAGDVLAGIRNQKAALVGDLMEFDLEKLDLVRGQIDLFTEPDGTPVTDAEQTVLAGAWAYHTFIPFEHQNADKTVISVKSVTPTTPPALVEEESYDIVSVGGVWGITITDIAGIPALTDNIVIVYDYTPASHKLLKSGGLFTMTAVQARVTNKNEAGKDFIITLKKAN</sequence>
<gene>
    <name evidence="1" type="ORF">S03H2_24934</name>
</gene>
<feature type="non-terminal residue" evidence="1">
    <location>
        <position position="1"/>
    </location>
</feature>
<dbReference type="EMBL" id="BARU01013982">
    <property type="protein sequence ID" value="GAH42989.1"/>
    <property type="molecule type" value="Genomic_DNA"/>
</dbReference>
<protein>
    <submittedName>
        <fullName evidence="1">Uncharacterized protein</fullName>
    </submittedName>
</protein>
<proteinExistence type="predicted"/>
<reference evidence="1" key="1">
    <citation type="journal article" date="2014" name="Front. Microbiol.">
        <title>High frequency of phylogenetically diverse reductive dehalogenase-homologous genes in deep subseafloor sedimentary metagenomes.</title>
        <authorList>
            <person name="Kawai M."/>
            <person name="Futagami T."/>
            <person name="Toyoda A."/>
            <person name="Takaki Y."/>
            <person name="Nishi S."/>
            <person name="Hori S."/>
            <person name="Arai W."/>
            <person name="Tsubouchi T."/>
            <person name="Morono Y."/>
            <person name="Uchiyama I."/>
            <person name="Ito T."/>
            <person name="Fujiyama A."/>
            <person name="Inagaki F."/>
            <person name="Takami H."/>
        </authorList>
    </citation>
    <scope>NUCLEOTIDE SEQUENCE</scope>
    <source>
        <strain evidence="1">Expedition CK06-06</strain>
    </source>
</reference>
<comment type="caution">
    <text evidence="1">The sequence shown here is derived from an EMBL/GenBank/DDBJ whole genome shotgun (WGS) entry which is preliminary data.</text>
</comment>
<name>X1GN18_9ZZZZ</name>
<accession>X1GN18</accession>
<evidence type="ECO:0000313" key="1">
    <source>
        <dbReference type="EMBL" id="GAH42989.1"/>
    </source>
</evidence>